<feature type="domain" description="Teneurin-like YD-shell" evidence="4">
    <location>
        <begin position="1606"/>
        <end position="1806"/>
    </location>
</feature>
<feature type="compositionally biased region" description="Low complexity" evidence="2">
    <location>
        <begin position="33"/>
        <end position="43"/>
    </location>
</feature>
<evidence type="ECO:0000313" key="5">
    <source>
        <dbReference type="EMBL" id="AXE26718.1"/>
    </source>
</evidence>
<protein>
    <submittedName>
        <fullName evidence="5">Uncharacterized protein</fullName>
    </submittedName>
</protein>
<dbReference type="InterPro" id="IPR056823">
    <property type="entry name" value="TEN-like_YD-shell"/>
</dbReference>
<name>A0A344U747_9ACTN</name>
<dbReference type="EMBL" id="CP030862">
    <property type="protein sequence ID" value="AXE26718.1"/>
    <property type="molecule type" value="Genomic_DNA"/>
</dbReference>
<feature type="region of interest" description="Disordered" evidence="2">
    <location>
        <begin position="1899"/>
        <end position="1981"/>
    </location>
</feature>
<dbReference type="Pfam" id="PF05593">
    <property type="entry name" value="RHS_repeat"/>
    <property type="match status" value="1"/>
</dbReference>
<dbReference type="InterPro" id="IPR006530">
    <property type="entry name" value="YD"/>
</dbReference>
<feature type="region of interest" description="Disordered" evidence="2">
    <location>
        <begin position="28"/>
        <end position="80"/>
    </location>
</feature>
<keyword evidence="1" id="KW-0677">Repeat</keyword>
<reference evidence="5 6" key="1">
    <citation type="submission" date="2018-01" db="EMBL/GenBank/DDBJ databases">
        <title>Draft genome Sequence of streptomyces globosus LZH-48.</title>
        <authorList>
            <person name="Ran K."/>
            <person name="Li Z."/>
            <person name="Wei S."/>
            <person name="Dong R."/>
        </authorList>
    </citation>
    <scope>NUCLEOTIDE SEQUENCE [LARGE SCALE GENOMIC DNA]</scope>
    <source>
        <strain evidence="5 6">LZH-48</strain>
    </source>
</reference>
<dbReference type="Gene3D" id="2.180.10.10">
    <property type="entry name" value="RHS repeat-associated core"/>
    <property type="match status" value="1"/>
</dbReference>
<feature type="domain" description="Tox-MPTase5" evidence="3">
    <location>
        <begin position="1971"/>
        <end position="2080"/>
    </location>
</feature>
<dbReference type="InterPro" id="IPR050708">
    <property type="entry name" value="T6SS_VgrG/RHS"/>
</dbReference>
<evidence type="ECO:0000256" key="2">
    <source>
        <dbReference type="SAM" id="MobiDB-lite"/>
    </source>
</evidence>
<feature type="compositionally biased region" description="Polar residues" evidence="2">
    <location>
        <begin position="1349"/>
        <end position="1364"/>
    </location>
</feature>
<feature type="compositionally biased region" description="Polar residues" evidence="2">
    <location>
        <begin position="1371"/>
        <end position="1403"/>
    </location>
</feature>
<evidence type="ECO:0000256" key="1">
    <source>
        <dbReference type="ARBA" id="ARBA00022737"/>
    </source>
</evidence>
<feature type="compositionally biased region" description="Basic and acidic residues" evidence="2">
    <location>
        <begin position="1321"/>
        <end position="1338"/>
    </location>
</feature>
<dbReference type="PANTHER" id="PTHR32305:SF17">
    <property type="entry name" value="TRNA NUCLEASE WAPA"/>
    <property type="match status" value="1"/>
</dbReference>
<dbReference type="NCBIfam" id="TIGR01643">
    <property type="entry name" value="YD_repeat_2x"/>
    <property type="match status" value="3"/>
</dbReference>
<feature type="region of interest" description="Disordered" evidence="2">
    <location>
        <begin position="1321"/>
        <end position="1340"/>
    </location>
</feature>
<accession>A0A344U747</accession>
<evidence type="ECO:0000259" key="3">
    <source>
        <dbReference type="Pfam" id="PF15641"/>
    </source>
</evidence>
<dbReference type="Pfam" id="PF15641">
    <property type="entry name" value="Tox-MPTase5"/>
    <property type="match status" value="1"/>
</dbReference>
<evidence type="ECO:0000259" key="4">
    <source>
        <dbReference type="Pfam" id="PF25023"/>
    </source>
</evidence>
<feature type="region of interest" description="Disordered" evidence="2">
    <location>
        <begin position="1281"/>
        <end position="1305"/>
    </location>
</feature>
<sequence length="2081" mass="224125">MTTAAAATEKFKVRGTQTEPVLVGAKVPVQSPPKNEAAQNAQKKAPKVTWPKGGEALVDPGSTVASRAETPAPGRSDVGGLPVGIRSTAVPFMRAGAAVGPAAPAHVKVSVKNRAQAEKAGINGVLMAVEPGAGVPTRGKVELAVDYSAFAGAFGANFAGRMRMVQYPACVLTTPEKAECQNGTPVDSGNDVKNKTLTARIALADTTTAAKAPQQLSARSAAAAAPMVLAAEGGASGSGGDFKATPLAPTASWQAGGASGDFNWTYPMSTPEAPGDLSPELGLNYSAQSVDGRMAASNTQPSQAGDGFELTSGGFIERRFQPCSDVPGSGVSFKDGKGDLCFASENAMLSLNGSGTELVRDDATGTWKGVKDDGSKIEYLTGAVNGDAEGGYFRLTTVSGTVFTFGLNRPGNWKAGDQETNSAFTVPLYGKDGGKQRAWRYNLDHVTDVHGNAMVYYYAKETNRYGADKKLQGVEYTRGGHLSRVEYGLRTGAEYGTKAPAKVLIDTAERCLPGADCSDAKFNKDNAKNWPDVPVDQYCAPGKECKNQHSPTFWTRKRFSAITTQVLTRGAYKDVDRWDLTHSFPQTGDGTSNGLWLASVKHTGKTNGDLSTPEITFSGQQLANRVDGLEGLPPFIRYRINAIHTESGGLIGVTYSAPECNRDNKLPASDADNTLRCYPVNWSAPGQPIGPDGRPKPYKDYFHKYVATQIVENDLVGGSPSTVTRYEYSGAPAWAYDTSEFLRDTERTWNQWRGYNKVITRTGDGADQRTRTENVYFRGLDGDRTASGGTRSVKVADSEGNQITDHPSQAGVTRETLTYNGDGGALISATSYEPSISAPTATRNRTGTTPLTAQRFNNGAERTRTAVEGGFRRTAVEKTYDEHGLITKVNDLGDTARSDDDRCTVTEYARNSQLHLLDLVSRQETVSVACGATVQRPAHVVSDDRTLYDGKGFGETPTKGDATSAEELAEYVGGQPRYVTAGTEKFDQYGRSIETTDALGNTSKTEHTPATGEMPYQVVTTNPLGHTETDIIDPTRGLTLTEIDSNGRRDESEYDALGRLTKGWSAGRTRDQKPDVEITYLIRKDGPSAVTTRTRLADDTYTISHELYDGLMRPRQTQATRSDLNQNDAARTGRVVTDTVYDSRGLEVKESGPYLEKSNPGTTLVSVPDNQIIRQHGYLYDGAGRKTADLLYSLGTEKWRTTTTYEGDRQHVVPPEGSTVTTTISDARGNPVELRQYKGRQVSGAFDSTRYGYGPGGELIQVVDPVGNTWQYEYDLRGRKTKEHDPDRGVTTYTYDDSDQPVTTTDARGKSIHVSYDKLGRPIEQREDGPAGPKRAEWTYDTLSKGQLTSSTRYTDGKPYTTSVLGYDNSGAPTGSRTTIPEGQGTLSGSYESKVNYNSTGDPSSVHLPAAGGLPAEKLDFSYNAAGMPSSLKGSAEYVSSSRYTPFGELMQYMQGAKGKRMIHTNYLDDSTRRVTKSFADREVAPYALSEVDYTYDPAGNITSLSELREKTTRDTQCFRYDHLRRMTEGWTAKENCASGPSVATVGGVTPYWHSYTFDPTGNRTSETRHDVGSGETRRTYTYPAAKGSQPHTLSAVDNVEPTGSRKDSYAYDATGNTTLRKIGNSEQKLEWDTEGQLTKVTEGTKVTEYVYDAEGNRLLRKDPSGTTLYLGGTEVSLGADGKTKATRGYTFGNSTVAVRSSDGNLSYLSADHHNTATLSVDAAGTMTATRRDMTPYGETRGAAPQAWPDQKGFVGGTMDASTGLTQLGVRSYEPATGRFLSVDPLIDVNDPQQMNGYAYANNNPVSISDPDGKIVPLLAAIAIRIAAQAIAREIARRAAIEAARRAAAELAKRLAIEAAKKAAQEAAKKAAEEAAKKAAIEAAKKVAAEAAKKQAAKQAAQQAAKKQAAKQAAKKPAPKAAPKQKAATKKSPAAKQAAAPKKAPAKNQNGKSERSDIEYAGGDGNEWVSDLSHVTGKTAKSRNRAIEAMMKGDLKGINFTHKPQYSPWANSGMAKPNAGTQIGYKSFVSRGTLRDTLVHEELHHRWFARGLRGHHPRDGSGTSDKFYGIIERYLRMKGYK</sequence>
<dbReference type="Proteomes" id="UP000252004">
    <property type="component" value="Chromosome"/>
</dbReference>
<gene>
    <name evidence="5" type="ORF">C0216_27685</name>
</gene>
<dbReference type="NCBIfam" id="TIGR03696">
    <property type="entry name" value="Rhs_assc_core"/>
    <property type="match status" value="1"/>
</dbReference>
<dbReference type="OrthoDB" id="291011at2"/>
<dbReference type="InterPro" id="IPR031325">
    <property type="entry name" value="RHS_repeat"/>
</dbReference>
<evidence type="ECO:0000313" key="6">
    <source>
        <dbReference type="Proteomes" id="UP000252004"/>
    </source>
</evidence>
<dbReference type="InterPro" id="IPR028911">
    <property type="entry name" value="Tox-MPTase5_dom"/>
</dbReference>
<dbReference type="InterPro" id="IPR022385">
    <property type="entry name" value="Rhs_assc_core"/>
</dbReference>
<organism evidence="5 6">
    <name type="scientific">Streptomyces globosus</name>
    <dbReference type="NCBI Taxonomy" id="68209"/>
    <lineage>
        <taxon>Bacteria</taxon>
        <taxon>Bacillati</taxon>
        <taxon>Actinomycetota</taxon>
        <taxon>Actinomycetes</taxon>
        <taxon>Kitasatosporales</taxon>
        <taxon>Streptomycetaceae</taxon>
        <taxon>Streptomyces</taxon>
    </lineage>
</organism>
<dbReference type="Pfam" id="PF25023">
    <property type="entry name" value="TEN_YD-shell"/>
    <property type="match status" value="1"/>
</dbReference>
<feature type="compositionally biased region" description="Polar residues" evidence="2">
    <location>
        <begin position="1291"/>
        <end position="1305"/>
    </location>
</feature>
<feature type="compositionally biased region" description="Low complexity" evidence="2">
    <location>
        <begin position="1899"/>
        <end position="1912"/>
    </location>
</feature>
<proteinExistence type="predicted"/>
<feature type="compositionally biased region" description="Low complexity" evidence="2">
    <location>
        <begin position="1919"/>
        <end position="1947"/>
    </location>
</feature>
<feature type="region of interest" description="Disordered" evidence="2">
    <location>
        <begin position="1349"/>
        <end position="1408"/>
    </location>
</feature>
<dbReference type="PANTHER" id="PTHR32305">
    <property type="match status" value="1"/>
</dbReference>
<keyword evidence="6" id="KW-1185">Reference proteome</keyword>
<dbReference type="KEGG" id="sgz:C0216_27685"/>